<dbReference type="Proteomes" id="UP000035489">
    <property type="component" value="Unassembled WGS sequence"/>
</dbReference>
<keyword evidence="2" id="KW-1185">Reference proteome</keyword>
<reference evidence="1 2" key="1">
    <citation type="submission" date="2015-05" db="EMBL/GenBank/DDBJ databases">
        <title>Draft genome sequence of Microvirga vignae strain BR3299, a novel nitrogen fixing bacteria isolated from Brazil semi-aired region.</title>
        <authorList>
            <person name="Zilli J.E."/>
            <person name="Passos S.R."/>
            <person name="Leite J."/>
            <person name="Baldani J.I."/>
            <person name="Xavier G.R."/>
            <person name="Rumjaneck N.G."/>
            <person name="Simoes-Araujo J.L."/>
        </authorList>
    </citation>
    <scope>NUCLEOTIDE SEQUENCE [LARGE SCALE GENOMIC DNA]</scope>
    <source>
        <strain evidence="1 2">BR3299</strain>
    </source>
</reference>
<name>A0A0H1R5J6_9HYPH</name>
<evidence type="ECO:0000313" key="2">
    <source>
        <dbReference type="Proteomes" id="UP000035489"/>
    </source>
</evidence>
<comment type="caution">
    <text evidence="1">The sequence shown here is derived from an EMBL/GenBank/DDBJ whole genome shotgun (WGS) entry which is preliminary data.</text>
</comment>
<sequence>MPFRRFPGRGRWRDILAVRQDLRRSRSGGARYGGGDNTGEKIPVQATEWHDWLHDDLSPARARGVPDRSGMVWAFAAA</sequence>
<evidence type="ECO:0000313" key="1">
    <source>
        <dbReference type="EMBL" id="KLK90106.1"/>
    </source>
</evidence>
<dbReference type="AlphaFoldDB" id="A0A0H1R5J6"/>
<accession>A0A0H1R5J6</accession>
<protein>
    <submittedName>
        <fullName evidence="1">Uncharacterized protein</fullName>
    </submittedName>
</protein>
<dbReference type="RefSeq" id="WP_047192218.1">
    <property type="nucleotide sequence ID" value="NZ_LCYG01000098.1"/>
</dbReference>
<dbReference type="EMBL" id="LCYG01000098">
    <property type="protein sequence ID" value="KLK90106.1"/>
    <property type="molecule type" value="Genomic_DNA"/>
</dbReference>
<organism evidence="1 2">
    <name type="scientific">Microvirga vignae</name>
    <dbReference type="NCBI Taxonomy" id="1225564"/>
    <lineage>
        <taxon>Bacteria</taxon>
        <taxon>Pseudomonadati</taxon>
        <taxon>Pseudomonadota</taxon>
        <taxon>Alphaproteobacteria</taxon>
        <taxon>Hyphomicrobiales</taxon>
        <taxon>Methylobacteriaceae</taxon>
        <taxon>Microvirga</taxon>
    </lineage>
</organism>
<proteinExistence type="predicted"/>
<gene>
    <name evidence="1" type="ORF">AA309_27510</name>
</gene>